<evidence type="ECO:0000256" key="5">
    <source>
        <dbReference type="ARBA" id="ARBA00022908"/>
    </source>
</evidence>
<organism evidence="12 13">
    <name type="scientific">Mailhella massiliensis</name>
    <dbReference type="NCBI Taxonomy" id="1903261"/>
    <lineage>
        <taxon>Bacteria</taxon>
        <taxon>Pseudomonadati</taxon>
        <taxon>Thermodesulfobacteriota</taxon>
        <taxon>Desulfovibrionia</taxon>
        <taxon>Desulfovibrionales</taxon>
        <taxon>Desulfovibrionaceae</taxon>
        <taxon>Mailhella</taxon>
    </lineage>
</organism>
<feature type="active site" evidence="9">
    <location>
        <position position="163"/>
    </location>
</feature>
<keyword evidence="3 9" id="KW-0132">Cell division</keyword>
<evidence type="ECO:0000313" key="13">
    <source>
        <dbReference type="Proteomes" id="UP000698963"/>
    </source>
</evidence>
<dbReference type="PANTHER" id="PTHR30349">
    <property type="entry name" value="PHAGE INTEGRASE-RELATED"/>
    <property type="match status" value="1"/>
</dbReference>
<dbReference type="GO" id="GO:0005737">
    <property type="term" value="C:cytoplasm"/>
    <property type="evidence" value="ECO:0007669"/>
    <property type="project" value="UniProtKB-SubCell"/>
</dbReference>
<dbReference type="PANTHER" id="PTHR30349:SF81">
    <property type="entry name" value="TYROSINE RECOMBINASE XERC"/>
    <property type="match status" value="1"/>
</dbReference>
<feature type="domain" description="Core-binding (CB)" evidence="11">
    <location>
        <begin position="9"/>
        <end position="97"/>
    </location>
</feature>
<dbReference type="NCBIfam" id="NF001399">
    <property type="entry name" value="PRK00283.1"/>
    <property type="match status" value="1"/>
</dbReference>
<comment type="function">
    <text evidence="9">Site-specific tyrosine recombinase, which acts by catalyzing the cutting and rejoining of the recombining DNA molecules. The XerC-XerD complex is essential to convert dimers of the bacterial chromosome into monomers to permit their segregation at cell division. It also contributes to the segregational stability of plasmids.</text>
</comment>
<reference evidence="12" key="2">
    <citation type="submission" date="2021-09" db="EMBL/GenBank/DDBJ databases">
        <authorList>
            <person name="Gilroy R."/>
        </authorList>
    </citation>
    <scope>NUCLEOTIDE SEQUENCE</scope>
    <source>
        <strain evidence="12">ChiGjej2B2-19336</strain>
    </source>
</reference>
<keyword evidence="7 9" id="KW-0233">DNA recombination</keyword>
<dbReference type="InterPro" id="IPR013762">
    <property type="entry name" value="Integrase-like_cat_sf"/>
</dbReference>
<dbReference type="SUPFAM" id="SSF56349">
    <property type="entry name" value="DNA breaking-rejoining enzymes"/>
    <property type="match status" value="1"/>
</dbReference>
<dbReference type="InterPro" id="IPR050090">
    <property type="entry name" value="Tyrosine_recombinase_XerCD"/>
</dbReference>
<dbReference type="InterPro" id="IPR044068">
    <property type="entry name" value="CB"/>
</dbReference>
<keyword evidence="2 9" id="KW-0963">Cytoplasm</keyword>
<dbReference type="GO" id="GO:0051301">
    <property type="term" value="P:cell division"/>
    <property type="evidence" value="ECO:0007669"/>
    <property type="project" value="UniProtKB-KW"/>
</dbReference>
<dbReference type="GO" id="GO:0007059">
    <property type="term" value="P:chromosome segregation"/>
    <property type="evidence" value="ECO:0007669"/>
    <property type="project" value="UniProtKB-UniRule"/>
</dbReference>
<dbReference type="AlphaFoldDB" id="A0A921AXM9"/>
<evidence type="ECO:0000313" key="12">
    <source>
        <dbReference type="EMBL" id="HJD97663.1"/>
    </source>
</evidence>
<evidence type="ECO:0000256" key="8">
    <source>
        <dbReference type="ARBA" id="ARBA00023306"/>
    </source>
</evidence>
<keyword evidence="8 9" id="KW-0131">Cell cycle</keyword>
<feature type="active site" evidence="9">
    <location>
        <position position="283"/>
    </location>
</feature>
<dbReference type="GO" id="GO:0006313">
    <property type="term" value="P:DNA transposition"/>
    <property type="evidence" value="ECO:0007669"/>
    <property type="project" value="UniProtKB-UniRule"/>
</dbReference>
<evidence type="ECO:0000256" key="6">
    <source>
        <dbReference type="ARBA" id="ARBA00023125"/>
    </source>
</evidence>
<evidence type="ECO:0000256" key="7">
    <source>
        <dbReference type="ARBA" id="ARBA00023172"/>
    </source>
</evidence>
<evidence type="ECO:0000256" key="2">
    <source>
        <dbReference type="ARBA" id="ARBA00022490"/>
    </source>
</evidence>
<comment type="subunit">
    <text evidence="9">Forms a cyclic heterotetrameric complex composed of two molecules of XerC and two molecules of XerD.</text>
</comment>
<comment type="subcellular location">
    <subcellularLocation>
        <location evidence="1 9">Cytoplasm</location>
    </subcellularLocation>
</comment>
<evidence type="ECO:0000259" key="11">
    <source>
        <dbReference type="PROSITE" id="PS51900"/>
    </source>
</evidence>
<keyword evidence="6 9" id="KW-0238">DNA-binding</keyword>
<protein>
    <recommendedName>
        <fullName evidence="9">Tyrosine recombinase XerC</fullName>
    </recommendedName>
</protein>
<dbReference type="CDD" id="cd00798">
    <property type="entry name" value="INT_XerDC_C"/>
    <property type="match status" value="1"/>
</dbReference>
<feature type="active site" evidence="9">
    <location>
        <position position="260"/>
    </location>
</feature>
<keyword evidence="5 9" id="KW-0229">DNA integration</keyword>
<dbReference type="InterPro" id="IPR011010">
    <property type="entry name" value="DNA_brk_join_enz"/>
</dbReference>
<dbReference type="InterPro" id="IPR004107">
    <property type="entry name" value="Integrase_SAM-like_N"/>
</dbReference>
<dbReference type="PROSITE" id="PS51898">
    <property type="entry name" value="TYR_RECOMBINASE"/>
    <property type="match status" value="1"/>
</dbReference>
<feature type="active site" evidence="9">
    <location>
        <position position="187"/>
    </location>
</feature>
<comment type="caution">
    <text evidence="12">The sequence shown here is derived from an EMBL/GenBank/DDBJ whole genome shotgun (WGS) entry which is preliminary data.</text>
</comment>
<dbReference type="Gene3D" id="1.10.150.130">
    <property type="match status" value="1"/>
</dbReference>
<dbReference type="InterPro" id="IPR002104">
    <property type="entry name" value="Integrase_catalytic"/>
</dbReference>
<dbReference type="Proteomes" id="UP000698963">
    <property type="component" value="Unassembled WGS sequence"/>
</dbReference>
<sequence>MNRIAEITASLPSAPAAFLAWLEFQKGASEATVQAYALDILEFETYLHSVGASLEHPSEITRQMVQGFSASLFRKNLARSSTARKLSALRSLFRHLLRLHKIESDPCAGVRNPKQDQRHPAMLNVDQAFALLEDHSPPEDTSKDIFHLRDMALLELLYGSGLRISEALGLNVNDIRQGATHIIVMGKGSKQRQVPLSDTCLAALARWISARSEVPPAHGERALFLGRRGKRLDRRQAARILEEKAVSSGIAQHVSPHDLRHSFATHLLEGGADLRAVQELLGHSRISTTQRYTHLDLAALSRIYDSAHPLAGDEEKKGKS</sequence>
<feature type="active site" evidence="9">
    <location>
        <position position="257"/>
    </location>
</feature>
<evidence type="ECO:0000256" key="3">
    <source>
        <dbReference type="ARBA" id="ARBA00022618"/>
    </source>
</evidence>
<accession>A0A921AXM9</accession>
<dbReference type="GO" id="GO:0009037">
    <property type="term" value="F:tyrosine-based site-specific recombinase activity"/>
    <property type="evidence" value="ECO:0007669"/>
    <property type="project" value="UniProtKB-UniRule"/>
</dbReference>
<evidence type="ECO:0000256" key="1">
    <source>
        <dbReference type="ARBA" id="ARBA00004496"/>
    </source>
</evidence>
<evidence type="ECO:0000259" key="10">
    <source>
        <dbReference type="PROSITE" id="PS51898"/>
    </source>
</evidence>
<evidence type="ECO:0000256" key="4">
    <source>
        <dbReference type="ARBA" id="ARBA00022829"/>
    </source>
</evidence>
<evidence type="ECO:0000256" key="9">
    <source>
        <dbReference type="HAMAP-Rule" id="MF_01808"/>
    </source>
</evidence>
<dbReference type="Gene3D" id="1.10.443.10">
    <property type="entry name" value="Intergrase catalytic core"/>
    <property type="match status" value="1"/>
</dbReference>
<dbReference type="Pfam" id="PF02899">
    <property type="entry name" value="Phage_int_SAM_1"/>
    <property type="match status" value="1"/>
</dbReference>
<dbReference type="InterPro" id="IPR023009">
    <property type="entry name" value="Tyrosine_recombinase_XerC/XerD"/>
</dbReference>
<dbReference type="GO" id="GO:0003677">
    <property type="term" value="F:DNA binding"/>
    <property type="evidence" value="ECO:0007669"/>
    <property type="project" value="UniProtKB-UniRule"/>
</dbReference>
<feature type="active site" description="O-(3'-phospho-DNA)-tyrosine intermediate" evidence="9">
    <location>
        <position position="292"/>
    </location>
</feature>
<dbReference type="InterPro" id="IPR010998">
    <property type="entry name" value="Integrase_recombinase_N"/>
</dbReference>
<dbReference type="RefSeq" id="WP_304122710.1">
    <property type="nucleotide sequence ID" value="NZ_DYZA01000170.1"/>
</dbReference>
<comment type="similarity">
    <text evidence="9">Belongs to the 'phage' integrase family. XerC subfamily.</text>
</comment>
<dbReference type="Pfam" id="PF00589">
    <property type="entry name" value="Phage_integrase"/>
    <property type="match status" value="1"/>
</dbReference>
<keyword evidence="4 9" id="KW-0159">Chromosome partition</keyword>
<name>A0A921AXM9_9BACT</name>
<reference evidence="12" key="1">
    <citation type="journal article" date="2021" name="PeerJ">
        <title>Extensive microbial diversity within the chicken gut microbiome revealed by metagenomics and culture.</title>
        <authorList>
            <person name="Gilroy R."/>
            <person name="Ravi A."/>
            <person name="Getino M."/>
            <person name="Pursley I."/>
            <person name="Horton D.L."/>
            <person name="Alikhan N.F."/>
            <person name="Baker D."/>
            <person name="Gharbi K."/>
            <person name="Hall N."/>
            <person name="Watson M."/>
            <person name="Adriaenssens E.M."/>
            <person name="Foster-Nyarko E."/>
            <person name="Jarju S."/>
            <person name="Secka A."/>
            <person name="Antonio M."/>
            <person name="Oren A."/>
            <person name="Chaudhuri R.R."/>
            <person name="La Ragione R."/>
            <person name="Hildebrand F."/>
            <person name="Pallen M.J."/>
        </authorList>
    </citation>
    <scope>NUCLEOTIDE SEQUENCE</scope>
    <source>
        <strain evidence="12">ChiGjej2B2-19336</strain>
    </source>
</reference>
<dbReference type="EMBL" id="DYZA01000170">
    <property type="protein sequence ID" value="HJD97663.1"/>
    <property type="molecule type" value="Genomic_DNA"/>
</dbReference>
<gene>
    <name evidence="9" type="primary">xerC</name>
    <name evidence="12" type="ORF">K8W16_08470</name>
</gene>
<feature type="domain" description="Tyr recombinase" evidence="10">
    <location>
        <begin position="118"/>
        <end position="305"/>
    </location>
</feature>
<dbReference type="PROSITE" id="PS51900">
    <property type="entry name" value="CB"/>
    <property type="match status" value="1"/>
</dbReference>
<dbReference type="HAMAP" id="MF_01808">
    <property type="entry name" value="Recomb_XerC_XerD"/>
    <property type="match status" value="1"/>
</dbReference>
<proteinExistence type="inferred from homology"/>